<protein>
    <recommendedName>
        <fullName evidence="6">Dipeptidyl peptidase 3</fullName>
        <ecNumber evidence="5">3.4.14.4</ecNumber>
    </recommendedName>
    <alternativeName>
        <fullName evidence="14">Dipeptidyl aminopeptidase III</fullName>
    </alternativeName>
    <alternativeName>
        <fullName evidence="15">Dipeptidyl peptidase III</fullName>
    </alternativeName>
</protein>
<dbReference type="Gene3D" id="1.10.510.10">
    <property type="entry name" value="Transferase(Phosphotransferase) domain 1"/>
    <property type="match status" value="1"/>
</dbReference>
<dbReference type="InterPro" id="IPR000719">
    <property type="entry name" value="Prot_kinase_dom"/>
</dbReference>
<evidence type="ECO:0000313" key="19">
    <source>
        <dbReference type="Proteomes" id="UP000030104"/>
    </source>
</evidence>
<name>A0A0A2L7H2_PENIT</name>
<dbReference type="GO" id="GO:0008239">
    <property type="term" value="F:dipeptidyl-peptidase activity"/>
    <property type="evidence" value="ECO:0007669"/>
    <property type="project" value="UniProtKB-EC"/>
</dbReference>
<dbReference type="HOGENOM" id="CLU_233190_0_0_1"/>
<evidence type="ECO:0000256" key="6">
    <source>
        <dbReference type="ARBA" id="ARBA00014713"/>
    </source>
</evidence>
<evidence type="ECO:0000256" key="12">
    <source>
        <dbReference type="ARBA" id="ARBA00022833"/>
    </source>
</evidence>
<dbReference type="GO" id="GO:0005737">
    <property type="term" value="C:cytoplasm"/>
    <property type="evidence" value="ECO:0007669"/>
    <property type="project" value="UniProtKB-SubCell"/>
</dbReference>
<dbReference type="Pfam" id="PF00069">
    <property type="entry name" value="Pkinase"/>
    <property type="match status" value="1"/>
</dbReference>
<dbReference type="FunFam" id="3.30.540.30:FF:000004">
    <property type="entry name" value="Dipeptidyl peptidase 3"/>
    <property type="match status" value="1"/>
</dbReference>
<comment type="similarity">
    <text evidence="4">Belongs to the peptidase M49 family.</text>
</comment>
<evidence type="ECO:0000256" key="5">
    <source>
        <dbReference type="ARBA" id="ARBA00012063"/>
    </source>
</evidence>
<dbReference type="SUPFAM" id="SSF54695">
    <property type="entry name" value="POZ domain"/>
    <property type="match status" value="1"/>
</dbReference>
<comment type="caution">
    <text evidence="18">The sequence shown here is derived from an EMBL/GenBank/DDBJ whole genome shotgun (WGS) entry which is preliminary data.</text>
</comment>
<dbReference type="Gene3D" id="1.25.10.10">
    <property type="entry name" value="Leucine-rich Repeat Variant"/>
    <property type="match status" value="1"/>
</dbReference>
<evidence type="ECO:0000259" key="17">
    <source>
        <dbReference type="PROSITE" id="PS50011"/>
    </source>
</evidence>
<dbReference type="InterPro" id="IPR039461">
    <property type="entry name" value="Peptidase_M49"/>
</dbReference>
<evidence type="ECO:0000256" key="7">
    <source>
        <dbReference type="ARBA" id="ARBA00022438"/>
    </source>
</evidence>
<dbReference type="Gene3D" id="3.30.200.20">
    <property type="entry name" value="Phosphorylase Kinase, domain 1"/>
    <property type="match status" value="1"/>
</dbReference>
<evidence type="ECO:0000256" key="8">
    <source>
        <dbReference type="ARBA" id="ARBA00022490"/>
    </source>
</evidence>
<keyword evidence="8" id="KW-0963">Cytoplasm</keyword>
<feature type="compositionally biased region" description="Polar residues" evidence="16">
    <location>
        <begin position="1612"/>
        <end position="1627"/>
    </location>
</feature>
<evidence type="ECO:0000256" key="3">
    <source>
        <dbReference type="ARBA" id="ARBA00004496"/>
    </source>
</evidence>
<dbReference type="PROSITE" id="PS50011">
    <property type="entry name" value="PROTEIN_KINASE_DOM"/>
    <property type="match status" value="1"/>
</dbReference>
<dbReference type="CDD" id="cd14011">
    <property type="entry name" value="PK_SCY1_like"/>
    <property type="match status" value="1"/>
</dbReference>
<dbReference type="InterPro" id="IPR011009">
    <property type="entry name" value="Kinase-like_dom_sf"/>
</dbReference>
<dbReference type="GO" id="GO:0004672">
    <property type="term" value="F:protein kinase activity"/>
    <property type="evidence" value="ECO:0007669"/>
    <property type="project" value="InterPro"/>
</dbReference>
<feature type="domain" description="Protein kinase" evidence="17">
    <location>
        <begin position="32"/>
        <end position="348"/>
    </location>
</feature>
<dbReference type="PhylomeDB" id="A0A0A2L7H2"/>
<keyword evidence="19" id="KW-1185">Reference proteome</keyword>
<gene>
    <name evidence="18" type="ORF">PITC_069810</name>
</gene>
<feature type="compositionally biased region" description="Polar residues" evidence="16">
    <location>
        <begin position="668"/>
        <end position="678"/>
    </location>
</feature>
<feature type="compositionally biased region" description="Pro residues" evidence="16">
    <location>
        <begin position="1687"/>
        <end position="1698"/>
    </location>
</feature>
<comment type="cofactor">
    <cofactor evidence="2">
        <name>Zn(2+)</name>
        <dbReference type="ChEBI" id="CHEBI:29105"/>
    </cofactor>
</comment>
<accession>A0A0A2L7H2</accession>
<evidence type="ECO:0000256" key="13">
    <source>
        <dbReference type="ARBA" id="ARBA00023049"/>
    </source>
</evidence>
<dbReference type="InterPro" id="IPR016024">
    <property type="entry name" value="ARM-type_fold"/>
</dbReference>
<comment type="catalytic activity">
    <reaction evidence="1">
        <text>Release of an N-terminal dipeptide from a peptide comprising four or more residues, with broad specificity. Also acts on dipeptidyl 2-naphthylamides.</text>
        <dbReference type="EC" id="3.4.14.4"/>
    </reaction>
</comment>
<keyword evidence="11" id="KW-0378">Hydrolase</keyword>
<evidence type="ECO:0000256" key="9">
    <source>
        <dbReference type="ARBA" id="ARBA00022670"/>
    </source>
</evidence>
<keyword evidence="9" id="KW-0645">Protease</keyword>
<dbReference type="Pfam" id="PF03571">
    <property type="entry name" value="Peptidase_M49"/>
    <property type="match status" value="1"/>
</dbReference>
<feature type="region of interest" description="Disordered" evidence="16">
    <location>
        <begin position="665"/>
        <end position="698"/>
    </location>
</feature>
<dbReference type="InterPro" id="IPR011989">
    <property type="entry name" value="ARM-like"/>
</dbReference>
<sequence>MFSSALKSFSSNISANYQISPNPTVYSGPWKIHDAKKKSTGTAASVFIFDRKSLETRSSGFGRSSGSSPKKLQDDVIERLKREASNLARLRHPSILQVLEPVEETRNGGLMFATEHLTASLSGLLLEKDDQENTTRAGSRSSRYVVEEANGTRRRRDVEIDELEIQKGLLQVAKGLEFLHESAGLVHGNLNPEAIYINAKSDWKISGLGFAGPPDSSETRSSLPPLAVSEVLYQEPRLPASVQLSLDYTSPDFAMDSNVSSAADLFSLGLIIIALYNSPHVSPLQTNANLSTYKKLLSSPSSTPSHSNNFLSSKPIPKDLVSHVLPRLITRRPAQRMNAREFQQSQYFDNVLVSTIRFLESLPAKNPNEKSQFLRGLQRVLPEFPVSVLEKKLLGALMDELKDRELLPLILQNVFGILQRIPNRRRVFPEKIIPRLKEVFVTGSGKGAAERDSKKDAGLMVVLDNMKLVADNCSGMEFKDDILPLIRLGLDSPTHSLVDASLKCLPVVLPVLDFSTVKNEVFPPIAATFSRTSSLAIKVRSLEAFSVLCGASTEVSDGLDDDLSGIQATKSKPAKSSILDKYTIQEKLVPSLKAIKTKEPSVMMASLKVFRQVGTVADTEFLALEVLPVLWSFSLGPLLSLTQFNAFMALIKTLSTRIEQEQTKKLQELSSGAGSTGFQNGGDEFSQSATGLSSPDADGGVGSFERLVLGKKASDANDQSIDMWGSMEPAKPAVPSMSPSFSWSSNNAGMTHQANALSHQSTLGFRSITPDQKLGSFPSLAPAPARQASPVAQAFPTMQPSSSIWGAPANVNVRSHTGPPGQSLGSMSTMTPSNHISGSTAQAAPNYSSFSIPPPPTGNMLSNSAMRPPPMNIVNRSTSFQGTAATPQQETQKQGLDKLAKTFSSHSNITRAAMDESIKQHYLADSPPTVVRLEIKSHFDTLTDQNLRKYAHFMSRAAFEGTRVTLRQVSPESEPIYDLILSLYHASGGDWNSLAQKTQVSSEDLRFFLEYAGQFLGNCGNYKGFGDSKFIPRLSASAFEALASATAETKAAFQKANTTGGGIYETSEQSMMHLGYPKGGHMTTYYPDSPTISQEEITALGDLMEKKGLALENTRIRKTPSGDFELLIASGVSSPPVKDRDLGDVDTFELDGDLKGKTLRLVFGDHQEEMAKIAHSIKQASLVAANDNQKKMLDSYALSFGAGSIEAFKESQRIWVKDQKPVLETNLGFVETYRDPHGVRGEWEGFVALVNLERTRAFGTLVDSAESMIPKLPWGTDFEKDKFLSPDFTSLEVLSFACSGLPAGINLPNYDDIRQNLGFKNVSLGNVLSAKAPNEAIPFIAESDQEVFRAFRDPAFEVQVGIHELLGHGTGKLLQETAPGEYNFDIKNPPISPVTNKPVSTWYKPGQTWSSVFGSIASSYEECRAECVAMVLGCDFGILKIFGFGDGKEDLAGEAGDVLFAAYLSMARAGLVALEFWDPKTQKWGQAHMQARYSILRTFLNAGDDFVKLSHSKEDLSDLEIRLDRSKILTHGRPAVEKYLQKLHVYKSTADIEAGKGLYDDITSVDSWWGTAVREVVLKNKVPRKVFVQANTILEGDQVSLKDVFPEAIIETTVSRETPPSDPSTTACPPHPTDSLEEDDDYYTAPPPHSPASASSSAPAFPPPFSSLIFSSLPDTNRPYKVTEPGPACPPALAPPAPVEESLEPAPSSAVVADTKASFTEPKNEGSSDDGEPPPPYTEGYSPLESFTYVMAAAGGASSIITQVQQTGGPPINTLGDIGGDEHVGLDLRGTRFTLSRDELLTLPEFVLLSLFPNGLLPDGHSTNGFHDGDVFPVDYDPVSLQYMLDFFRTVAQTIPSSLPSGSSSPDMELSDPMQGSARDMLQDRAGIIVLREDLDFYVIPPRADIGHDEMLEVKRAVGRSLLRQDGIFSGLRKSEEIGSTEQHLIEMLTAGGFDRADQWGHRAPEPNKAVICSLALAKLRTDIRGDLSNNNSVGMAQKLLLFWRKPARRCWWEGIELDDVEGVEGPVKVWIRRVWTLEMSVIGLR</sequence>
<dbReference type="MEROPS" id="M49.004"/>
<dbReference type="PANTHER" id="PTHR23422:SF11">
    <property type="entry name" value="DIPEPTIDYL PEPTIDASE 3"/>
    <property type="match status" value="1"/>
</dbReference>
<keyword evidence="12" id="KW-0862">Zinc</keyword>
<dbReference type="SUPFAM" id="SSF56112">
    <property type="entry name" value="Protein kinase-like (PK-like)"/>
    <property type="match status" value="1"/>
</dbReference>
<dbReference type="InterPro" id="IPR011333">
    <property type="entry name" value="SKP1/BTB/POZ_sf"/>
</dbReference>
<feature type="region of interest" description="Disordered" evidence="16">
    <location>
        <begin position="819"/>
        <end position="845"/>
    </location>
</feature>
<evidence type="ECO:0000256" key="10">
    <source>
        <dbReference type="ARBA" id="ARBA00022723"/>
    </source>
</evidence>
<evidence type="ECO:0000256" key="2">
    <source>
        <dbReference type="ARBA" id="ARBA00001947"/>
    </source>
</evidence>
<reference evidence="18 19" key="1">
    <citation type="journal article" date="2015" name="Mol. Plant Microbe Interact.">
        <title>Genome, transcriptome, and functional analyses of Penicillium expansum provide new insights into secondary metabolism and pathogenicity.</title>
        <authorList>
            <person name="Ballester A.R."/>
            <person name="Marcet-Houben M."/>
            <person name="Levin E."/>
            <person name="Sela N."/>
            <person name="Selma-Lazaro C."/>
            <person name="Carmona L."/>
            <person name="Wisniewski M."/>
            <person name="Droby S."/>
            <person name="Gonzalez-Candelas L."/>
            <person name="Gabaldon T."/>
        </authorList>
    </citation>
    <scope>NUCLEOTIDE SEQUENCE [LARGE SCALE GENOMIC DNA]</scope>
    <source>
        <strain evidence="18 19">PHI-1</strain>
    </source>
</reference>
<dbReference type="Gene3D" id="3.30.540.30">
    <property type="match status" value="3"/>
</dbReference>
<proteinExistence type="inferred from homology"/>
<evidence type="ECO:0000256" key="16">
    <source>
        <dbReference type="SAM" id="MobiDB-lite"/>
    </source>
</evidence>
<comment type="subcellular location">
    <subcellularLocation>
        <location evidence="3">Cytoplasm</location>
    </subcellularLocation>
</comment>
<dbReference type="FunFam" id="3.30.540.30:FF:000002">
    <property type="entry name" value="Dipeptidyl peptidase 3"/>
    <property type="match status" value="1"/>
</dbReference>
<evidence type="ECO:0000256" key="1">
    <source>
        <dbReference type="ARBA" id="ARBA00001336"/>
    </source>
</evidence>
<dbReference type="FunFam" id="3.30.540.30:FF:000001">
    <property type="entry name" value="Dipeptidyl peptidase 3"/>
    <property type="match status" value="1"/>
</dbReference>
<dbReference type="PANTHER" id="PTHR23422">
    <property type="entry name" value="DIPEPTIDYL PEPTIDASE III-RELATED"/>
    <property type="match status" value="1"/>
</dbReference>
<dbReference type="EMBL" id="JQGA01000518">
    <property type="protein sequence ID" value="KGO75111.1"/>
    <property type="molecule type" value="Genomic_DNA"/>
</dbReference>
<dbReference type="STRING" id="40296.A0A0A2L7H2"/>
<dbReference type="SMART" id="SM00220">
    <property type="entry name" value="S_TKc"/>
    <property type="match status" value="1"/>
</dbReference>
<evidence type="ECO:0000256" key="14">
    <source>
        <dbReference type="ARBA" id="ARBA00031288"/>
    </source>
</evidence>
<organism evidence="18 19">
    <name type="scientific">Penicillium italicum</name>
    <name type="common">Blue mold</name>
    <dbReference type="NCBI Taxonomy" id="40296"/>
    <lineage>
        <taxon>Eukaryota</taxon>
        <taxon>Fungi</taxon>
        <taxon>Dikarya</taxon>
        <taxon>Ascomycota</taxon>
        <taxon>Pezizomycotina</taxon>
        <taxon>Eurotiomycetes</taxon>
        <taxon>Eurotiomycetidae</taxon>
        <taxon>Eurotiales</taxon>
        <taxon>Aspergillaceae</taxon>
        <taxon>Penicillium</taxon>
    </lineage>
</organism>
<dbReference type="Proteomes" id="UP000030104">
    <property type="component" value="Unassembled WGS sequence"/>
</dbReference>
<evidence type="ECO:0000256" key="15">
    <source>
        <dbReference type="ARBA" id="ARBA00032119"/>
    </source>
</evidence>
<feature type="region of interest" description="Disordered" evidence="16">
    <location>
        <begin position="1612"/>
        <end position="1659"/>
    </location>
</feature>
<dbReference type="SUPFAM" id="SSF48371">
    <property type="entry name" value="ARM repeat"/>
    <property type="match status" value="1"/>
</dbReference>
<dbReference type="GO" id="GO:0046872">
    <property type="term" value="F:metal ion binding"/>
    <property type="evidence" value="ECO:0007669"/>
    <property type="project" value="UniProtKB-KW"/>
</dbReference>
<keyword evidence="13" id="KW-0482">Metalloprotease</keyword>
<dbReference type="GO" id="GO:0005524">
    <property type="term" value="F:ATP binding"/>
    <property type="evidence" value="ECO:0007669"/>
    <property type="project" value="InterPro"/>
</dbReference>
<keyword evidence="10" id="KW-0479">Metal-binding</keyword>
<dbReference type="GO" id="GO:0004177">
    <property type="term" value="F:aminopeptidase activity"/>
    <property type="evidence" value="ECO:0007669"/>
    <property type="project" value="UniProtKB-KW"/>
</dbReference>
<evidence type="ECO:0000256" key="4">
    <source>
        <dbReference type="ARBA" id="ARBA00010200"/>
    </source>
</evidence>
<dbReference type="GO" id="GO:0008237">
    <property type="term" value="F:metallopeptidase activity"/>
    <property type="evidence" value="ECO:0007669"/>
    <property type="project" value="UniProtKB-KW"/>
</dbReference>
<evidence type="ECO:0000313" key="18">
    <source>
        <dbReference type="EMBL" id="KGO75111.1"/>
    </source>
</evidence>
<dbReference type="GO" id="GO:0006508">
    <property type="term" value="P:proteolysis"/>
    <property type="evidence" value="ECO:0007669"/>
    <property type="project" value="UniProtKB-KW"/>
</dbReference>
<dbReference type="OrthoDB" id="4694525at2759"/>
<feature type="region of interest" description="Disordered" evidence="16">
    <location>
        <begin position="1676"/>
        <end position="1742"/>
    </location>
</feature>
<dbReference type="EC" id="3.4.14.4" evidence="5"/>
<evidence type="ECO:0000256" key="11">
    <source>
        <dbReference type="ARBA" id="ARBA00022801"/>
    </source>
</evidence>
<feature type="compositionally biased region" description="Polar residues" evidence="16">
    <location>
        <begin position="823"/>
        <end position="845"/>
    </location>
</feature>
<keyword evidence="7" id="KW-0031">Aminopeptidase</keyword>